<name>A0ABD0Y5V0_9HEMI</name>
<proteinExistence type="predicted"/>
<dbReference type="InterPro" id="IPR041667">
    <property type="entry name" value="Cupin_8"/>
</dbReference>
<gene>
    <name evidence="5" type="ORF">AAG570_003121</name>
</gene>
<dbReference type="AlphaFoldDB" id="A0ABD0Y5V0"/>
<sequence>EPLWERQCETCEVTIHELFELLKACENEKPDSWYYFDYKHVSEWFNNADALNDLSWEFMGLSGKTGKDSTIWIGSKRSHTSCHMDTYGYNVVAQLYGRKRWILFPPEETDHLKPSRVPYEESSIYSRINFSCGCSTIEGTSEIRMVILEPGDILYVPKNWWHYVENLSTAISINIWMPVASDDISRLEESLAKCFLIAITSGLNSENRLRLLNPNEVCLNNLPTIINTSELTWCLNKCLRRNEQNVSKKEDILDSDNICEVPKITLEKLLEVLRRNCLKSTSLKLDENAEKTVDIVDLIDAFCHPDVLALVRSKLCSSLK</sequence>
<evidence type="ECO:0000313" key="5">
    <source>
        <dbReference type="EMBL" id="KAL1122795.1"/>
    </source>
</evidence>
<evidence type="ECO:0000256" key="3">
    <source>
        <dbReference type="ARBA" id="ARBA00037342"/>
    </source>
</evidence>
<comment type="caution">
    <text evidence="5">The sequence shown here is derived from an EMBL/GenBank/DDBJ whole genome shotgun (WGS) entry which is preliminary data.</text>
</comment>
<dbReference type="PANTHER" id="PTHR12461">
    <property type="entry name" value="HYPOXIA-INDUCIBLE FACTOR 1 ALPHA INHIBITOR-RELATED"/>
    <property type="match status" value="1"/>
</dbReference>
<accession>A0ABD0Y5V0</accession>
<dbReference type="PANTHER" id="PTHR12461:SF43">
    <property type="entry name" value="HSPB1-ASSOCIATED PROTEIN 1"/>
    <property type="match status" value="1"/>
</dbReference>
<reference evidence="5 6" key="1">
    <citation type="submission" date="2024-07" db="EMBL/GenBank/DDBJ databases">
        <title>Chromosome-level genome assembly of the water stick insect Ranatra chinensis (Heteroptera: Nepidae).</title>
        <authorList>
            <person name="Liu X."/>
        </authorList>
    </citation>
    <scope>NUCLEOTIDE SEQUENCE [LARGE SCALE GENOMIC DNA]</scope>
    <source>
        <strain evidence="5">Cailab_2021Rc</strain>
        <tissue evidence="5">Muscle</tissue>
    </source>
</reference>
<dbReference type="Gene3D" id="2.60.120.650">
    <property type="entry name" value="Cupin"/>
    <property type="match status" value="1"/>
</dbReference>
<evidence type="ECO:0000256" key="1">
    <source>
        <dbReference type="ARBA" id="ARBA00004496"/>
    </source>
</evidence>
<comment type="subcellular location">
    <subcellularLocation>
        <location evidence="1">Cytoplasm</location>
    </subcellularLocation>
</comment>
<dbReference type="InterPro" id="IPR003347">
    <property type="entry name" value="JmjC_dom"/>
</dbReference>
<dbReference type="EMBL" id="JBFDAA010000013">
    <property type="protein sequence ID" value="KAL1122795.1"/>
    <property type="molecule type" value="Genomic_DNA"/>
</dbReference>
<dbReference type="SMART" id="SM00558">
    <property type="entry name" value="JmjC"/>
    <property type="match status" value="1"/>
</dbReference>
<evidence type="ECO:0000256" key="2">
    <source>
        <dbReference type="ARBA" id="ARBA00022490"/>
    </source>
</evidence>
<keyword evidence="2" id="KW-0963">Cytoplasm</keyword>
<organism evidence="5 6">
    <name type="scientific">Ranatra chinensis</name>
    <dbReference type="NCBI Taxonomy" id="642074"/>
    <lineage>
        <taxon>Eukaryota</taxon>
        <taxon>Metazoa</taxon>
        <taxon>Ecdysozoa</taxon>
        <taxon>Arthropoda</taxon>
        <taxon>Hexapoda</taxon>
        <taxon>Insecta</taxon>
        <taxon>Pterygota</taxon>
        <taxon>Neoptera</taxon>
        <taxon>Paraneoptera</taxon>
        <taxon>Hemiptera</taxon>
        <taxon>Heteroptera</taxon>
        <taxon>Panheteroptera</taxon>
        <taxon>Nepomorpha</taxon>
        <taxon>Nepidae</taxon>
        <taxon>Ranatrinae</taxon>
        <taxon>Ranatra</taxon>
    </lineage>
</organism>
<evidence type="ECO:0000313" key="6">
    <source>
        <dbReference type="Proteomes" id="UP001558652"/>
    </source>
</evidence>
<dbReference type="GO" id="GO:0005737">
    <property type="term" value="C:cytoplasm"/>
    <property type="evidence" value="ECO:0007669"/>
    <property type="project" value="UniProtKB-SubCell"/>
</dbReference>
<dbReference type="Pfam" id="PF13621">
    <property type="entry name" value="Cupin_8"/>
    <property type="match status" value="1"/>
</dbReference>
<feature type="domain" description="JmjC" evidence="4">
    <location>
        <begin position="30"/>
        <end position="192"/>
    </location>
</feature>
<dbReference type="Proteomes" id="UP001558652">
    <property type="component" value="Unassembled WGS sequence"/>
</dbReference>
<dbReference type="SUPFAM" id="SSF51197">
    <property type="entry name" value="Clavaminate synthase-like"/>
    <property type="match status" value="1"/>
</dbReference>
<comment type="function">
    <text evidence="3">May play a role in cellular stress response.</text>
</comment>
<keyword evidence="6" id="KW-1185">Reference proteome</keyword>
<feature type="non-terminal residue" evidence="5">
    <location>
        <position position="1"/>
    </location>
</feature>
<protein>
    <recommendedName>
        <fullName evidence="4">JmjC domain-containing protein</fullName>
    </recommendedName>
</protein>
<evidence type="ECO:0000259" key="4">
    <source>
        <dbReference type="PROSITE" id="PS51184"/>
    </source>
</evidence>
<dbReference type="PROSITE" id="PS51184">
    <property type="entry name" value="JMJC"/>
    <property type="match status" value="1"/>
</dbReference>